<feature type="signal peptide" evidence="1">
    <location>
        <begin position="1"/>
        <end position="21"/>
    </location>
</feature>
<dbReference type="OrthoDB" id="9800666at2"/>
<keyword evidence="1" id="KW-0732">Signal</keyword>
<dbReference type="EMBL" id="LWQT01000010">
    <property type="protein sequence ID" value="OAN56049.1"/>
    <property type="molecule type" value="Genomic_DNA"/>
</dbReference>
<reference evidence="2 3" key="1">
    <citation type="submission" date="2016-04" db="EMBL/GenBank/DDBJ databases">
        <title>Draft genome sequence of freshwater magnetotactic bacteria Magnetospirillum marisnigri SP-1 and Magnetospirillum moscoviense BB-1.</title>
        <authorList>
            <person name="Koziaeva V."/>
            <person name="Dziuba M.V."/>
            <person name="Ivanov T.M."/>
            <person name="Kuznetsov B."/>
            <person name="Grouzdev D.S."/>
        </authorList>
    </citation>
    <scope>NUCLEOTIDE SEQUENCE [LARGE SCALE GENOMIC DNA]</scope>
    <source>
        <strain evidence="2 3">SP-1</strain>
    </source>
</reference>
<dbReference type="PIRSF" id="PIRSF029720">
    <property type="entry name" value="UCP029720"/>
    <property type="match status" value="1"/>
</dbReference>
<comment type="caution">
    <text evidence="2">The sequence shown here is derived from an EMBL/GenBank/DDBJ whole genome shotgun (WGS) entry which is preliminary data.</text>
</comment>
<dbReference type="RefSeq" id="WP_068489319.1">
    <property type="nucleotide sequence ID" value="NZ_LWQT01000010.1"/>
</dbReference>
<evidence type="ECO:0000256" key="1">
    <source>
        <dbReference type="SAM" id="SignalP"/>
    </source>
</evidence>
<dbReference type="InterPro" id="IPR005297">
    <property type="entry name" value="Lipoprotein_repeat"/>
</dbReference>
<evidence type="ECO:0000313" key="2">
    <source>
        <dbReference type="EMBL" id="OAN56049.1"/>
    </source>
</evidence>
<dbReference type="PANTHER" id="PTHR39335">
    <property type="entry name" value="BLL4220 PROTEIN"/>
    <property type="match status" value="1"/>
</dbReference>
<evidence type="ECO:0008006" key="4">
    <source>
        <dbReference type="Google" id="ProtNLM"/>
    </source>
</evidence>
<proteinExistence type="predicted"/>
<dbReference type="AlphaFoldDB" id="A0A178MY74"/>
<sequence length="124" mass="12930">MTIRFLAVLAAAALAATAAVAAPAMTGQSSLGPVLTDAKGMTLYTFDKDAPGTSSCVDACAQNWPPYMAGAGAMAEGDYSVIKRPDGAMQWAYKGKPLYLWVKDAKPGDTTGEGFKDIWHAAKP</sequence>
<dbReference type="PANTHER" id="PTHR39335:SF1">
    <property type="entry name" value="BLL4220 PROTEIN"/>
    <property type="match status" value="1"/>
</dbReference>
<dbReference type="InterPro" id="IPR014558">
    <property type="entry name" value="UCP029720"/>
</dbReference>
<protein>
    <recommendedName>
        <fullName evidence="4">Lipoprotein with Yx(FWY)xxD motif</fullName>
    </recommendedName>
</protein>
<accession>A0A178MY74</accession>
<keyword evidence="3" id="KW-1185">Reference proteome</keyword>
<dbReference type="STRING" id="1285242.A6A04_10765"/>
<dbReference type="Proteomes" id="UP000078428">
    <property type="component" value="Unassembled WGS sequence"/>
</dbReference>
<feature type="chain" id="PRO_5008092382" description="Lipoprotein with Yx(FWY)xxD motif" evidence="1">
    <location>
        <begin position="22"/>
        <end position="124"/>
    </location>
</feature>
<organism evidence="2 3">
    <name type="scientific">Paramagnetospirillum marisnigri</name>
    <dbReference type="NCBI Taxonomy" id="1285242"/>
    <lineage>
        <taxon>Bacteria</taxon>
        <taxon>Pseudomonadati</taxon>
        <taxon>Pseudomonadota</taxon>
        <taxon>Alphaproteobacteria</taxon>
        <taxon>Rhodospirillales</taxon>
        <taxon>Magnetospirillaceae</taxon>
        <taxon>Paramagnetospirillum</taxon>
    </lineage>
</organism>
<dbReference type="Pfam" id="PF03640">
    <property type="entry name" value="Lipoprotein_15"/>
    <property type="match status" value="2"/>
</dbReference>
<evidence type="ECO:0000313" key="3">
    <source>
        <dbReference type="Proteomes" id="UP000078428"/>
    </source>
</evidence>
<gene>
    <name evidence="2" type="ORF">A6A04_10765</name>
</gene>
<name>A0A178MY74_9PROT</name>
<dbReference type="GO" id="GO:0043448">
    <property type="term" value="P:alkane catabolic process"/>
    <property type="evidence" value="ECO:0007669"/>
    <property type="project" value="TreeGrafter"/>
</dbReference>